<gene>
    <name evidence="2" type="ORF">OA84_00170</name>
</gene>
<keyword evidence="1" id="KW-0812">Transmembrane</keyword>
<dbReference type="Proteomes" id="UP000031275">
    <property type="component" value="Unassembled WGS sequence"/>
</dbReference>
<feature type="transmembrane region" description="Helical" evidence="1">
    <location>
        <begin position="242"/>
        <end position="260"/>
    </location>
</feature>
<feature type="transmembrane region" description="Helical" evidence="1">
    <location>
        <begin position="90"/>
        <end position="114"/>
    </location>
</feature>
<name>A0ABR4ZU79_9FLAO</name>
<feature type="transmembrane region" description="Helical" evidence="1">
    <location>
        <begin position="16"/>
        <end position="34"/>
    </location>
</feature>
<proteinExistence type="predicted"/>
<dbReference type="EMBL" id="JSYK01000001">
    <property type="protein sequence ID" value="KIA84924.1"/>
    <property type="molecule type" value="Genomic_DNA"/>
</dbReference>
<keyword evidence="1" id="KW-0472">Membrane</keyword>
<comment type="caution">
    <text evidence="2">The sequence shown here is derived from an EMBL/GenBank/DDBJ whole genome shotgun (WGS) entry which is preliminary data.</text>
</comment>
<evidence type="ECO:0008006" key="4">
    <source>
        <dbReference type="Google" id="ProtNLM"/>
    </source>
</evidence>
<organism evidence="2 3">
    <name type="scientific">Kaistella solincola</name>
    <dbReference type="NCBI Taxonomy" id="510955"/>
    <lineage>
        <taxon>Bacteria</taxon>
        <taxon>Pseudomonadati</taxon>
        <taxon>Bacteroidota</taxon>
        <taxon>Flavobacteriia</taxon>
        <taxon>Flavobacteriales</taxon>
        <taxon>Weeksellaceae</taxon>
        <taxon>Chryseobacterium group</taxon>
        <taxon>Kaistella</taxon>
    </lineage>
</organism>
<keyword evidence="1" id="KW-1133">Transmembrane helix</keyword>
<evidence type="ECO:0000313" key="3">
    <source>
        <dbReference type="Proteomes" id="UP000031275"/>
    </source>
</evidence>
<evidence type="ECO:0000313" key="2">
    <source>
        <dbReference type="EMBL" id="KIA84924.1"/>
    </source>
</evidence>
<accession>A0ABR4ZU79</accession>
<evidence type="ECO:0000256" key="1">
    <source>
        <dbReference type="SAM" id="Phobius"/>
    </source>
</evidence>
<keyword evidence="3" id="KW-1185">Reference proteome</keyword>
<sequence>MLIQSVFFVFKDSDHVILNKIIGIILSLIFIYELKLLIDKNICNKFSLIFISLFTFFFSFWLALNISHGLETVLYAVCIFLFLKYKNTNVGSFIILILPFIRPEAIILSIFYIIDSKFFSKEFFKRILIVTISSVIYLTYVNYFYSIMTPLPFLLKNTANFNLTKVRNFITIVIIFLPIISYTFKNFSKKSIIYFPLFFFIVYYSFFIDEVMNMFDRYRFPLIGYYLYFLLYEDTKVFKNNYLVITFSAFAILFYCNSLIDQKNYYKYSYSPGMINGPIFLGKYFKKESSIANNKKFNIINCDAGAIAYFSECNLYDDFGLNNATLLLAKKQNNWSIYLEYLKKTDPDYIILISLYEDKYEEYLDFEKRIYDFFLLKNKKPVVIRKFEDNYYYFVYKIK</sequence>
<feature type="transmembrane region" description="Helical" evidence="1">
    <location>
        <begin position="126"/>
        <end position="146"/>
    </location>
</feature>
<protein>
    <recommendedName>
        <fullName evidence="4">Mannosyltransferase</fullName>
    </recommendedName>
</protein>
<reference evidence="2 3" key="1">
    <citation type="submission" date="2014-10" db="EMBL/GenBank/DDBJ databases">
        <title>Kaistella solincola genome.</title>
        <authorList>
            <person name="Newman J.D."/>
        </authorList>
    </citation>
    <scope>NUCLEOTIDE SEQUENCE [LARGE SCALE GENOMIC DNA]</scope>
    <source>
        <strain evidence="2 3">DSM 22468</strain>
    </source>
</reference>
<feature type="transmembrane region" description="Helical" evidence="1">
    <location>
        <begin position="191"/>
        <end position="208"/>
    </location>
</feature>
<feature type="transmembrane region" description="Helical" evidence="1">
    <location>
        <begin position="166"/>
        <end position="184"/>
    </location>
</feature>
<feature type="transmembrane region" description="Helical" evidence="1">
    <location>
        <begin position="46"/>
        <end position="64"/>
    </location>
</feature>